<proteinExistence type="predicted"/>
<gene>
    <name evidence="2" type="ORF">SAMN04489759_11445</name>
</gene>
<keyword evidence="1" id="KW-0472">Membrane</keyword>
<organism evidence="2 3">
    <name type="scientific">Sulfitobacter delicatus</name>
    <dbReference type="NCBI Taxonomy" id="218672"/>
    <lineage>
        <taxon>Bacteria</taxon>
        <taxon>Pseudomonadati</taxon>
        <taxon>Pseudomonadota</taxon>
        <taxon>Alphaproteobacteria</taxon>
        <taxon>Rhodobacterales</taxon>
        <taxon>Roseobacteraceae</taxon>
        <taxon>Sulfitobacter</taxon>
    </lineage>
</organism>
<feature type="transmembrane region" description="Helical" evidence="1">
    <location>
        <begin position="38"/>
        <end position="60"/>
    </location>
</feature>
<keyword evidence="3" id="KW-1185">Reference proteome</keyword>
<dbReference type="Proteomes" id="UP000199399">
    <property type="component" value="Unassembled WGS sequence"/>
</dbReference>
<evidence type="ECO:0000313" key="3">
    <source>
        <dbReference type="Proteomes" id="UP000199399"/>
    </source>
</evidence>
<evidence type="ECO:0008006" key="4">
    <source>
        <dbReference type="Google" id="ProtNLM"/>
    </source>
</evidence>
<dbReference type="STRING" id="218672.SAMN04489759_11445"/>
<protein>
    <recommendedName>
        <fullName evidence="4">GlsB/YeaQ/YmgE family stress response membrane protein</fullName>
    </recommendedName>
</protein>
<reference evidence="3" key="1">
    <citation type="submission" date="2016-10" db="EMBL/GenBank/DDBJ databases">
        <authorList>
            <person name="Varghese N."/>
            <person name="Submissions S."/>
        </authorList>
    </citation>
    <scope>NUCLEOTIDE SEQUENCE [LARGE SCALE GENOMIC DNA]</scope>
    <source>
        <strain evidence="3">DSM 16477</strain>
    </source>
</reference>
<dbReference type="AlphaFoldDB" id="A0A1G7Y620"/>
<feature type="transmembrane region" description="Helical" evidence="1">
    <location>
        <begin position="66"/>
        <end position="87"/>
    </location>
</feature>
<evidence type="ECO:0000313" key="2">
    <source>
        <dbReference type="EMBL" id="SDG91819.1"/>
    </source>
</evidence>
<dbReference type="EMBL" id="FNBP01000014">
    <property type="protein sequence ID" value="SDG91819.1"/>
    <property type="molecule type" value="Genomic_DNA"/>
</dbReference>
<feature type="transmembrane region" description="Helical" evidence="1">
    <location>
        <begin position="12"/>
        <end position="31"/>
    </location>
</feature>
<keyword evidence="1" id="KW-1133">Transmembrane helix</keyword>
<accession>A0A1G7Y620</accession>
<keyword evidence="1" id="KW-0812">Transmembrane</keyword>
<evidence type="ECO:0000256" key="1">
    <source>
        <dbReference type="SAM" id="Phobius"/>
    </source>
</evidence>
<dbReference type="RefSeq" id="WP_093744004.1">
    <property type="nucleotide sequence ID" value="NZ_FNBP01000014.1"/>
</dbReference>
<name>A0A1G7Y620_9RHOB</name>
<sequence>MEAFLDTLGAVALIALVVVGLVAGAIAGAVAGRNRLLYLILGVVGAVALPFVLAALGITVVAAGGLLVLLIVAAIGATLVLALVAALKKR</sequence>